<organism evidence="8 9">
    <name type="scientific">Apiospora arundinis</name>
    <dbReference type="NCBI Taxonomy" id="335852"/>
    <lineage>
        <taxon>Eukaryota</taxon>
        <taxon>Fungi</taxon>
        <taxon>Dikarya</taxon>
        <taxon>Ascomycota</taxon>
        <taxon>Pezizomycotina</taxon>
        <taxon>Sordariomycetes</taxon>
        <taxon>Xylariomycetidae</taxon>
        <taxon>Amphisphaeriales</taxon>
        <taxon>Apiosporaceae</taxon>
        <taxon>Apiospora</taxon>
    </lineage>
</organism>
<dbReference type="InterPro" id="IPR050346">
    <property type="entry name" value="FMO-like"/>
</dbReference>
<dbReference type="SUPFAM" id="SSF51905">
    <property type="entry name" value="FAD/NAD(P)-binding domain"/>
    <property type="match status" value="2"/>
</dbReference>
<keyword evidence="7" id="KW-0812">Transmembrane</keyword>
<dbReference type="Gene3D" id="3.50.50.60">
    <property type="entry name" value="FAD/NAD(P)-binding domain"/>
    <property type="match status" value="1"/>
</dbReference>
<evidence type="ECO:0000313" key="9">
    <source>
        <dbReference type="Proteomes" id="UP001390339"/>
    </source>
</evidence>
<keyword evidence="8" id="KW-0503">Monooxygenase</keyword>
<evidence type="ECO:0000256" key="5">
    <source>
        <dbReference type="ARBA" id="ARBA00023002"/>
    </source>
</evidence>
<reference evidence="8 9" key="1">
    <citation type="journal article" date="2024" name="IMA Fungus">
        <title>Apiospora arundinis, a panoply of carbohydrate-active enzymes and secondary metabolites.</title>
        <authorList>
            <person name="Sorensen T."/>
            <person name="Petersen C."/>
            <person name="Muurmann A.T."/>
            <person name="Christiansen J.V."/>
            <person name="Brundto M.L."/>
            <person name="Overgaard C.K."/>
            <person name="Boysen A.T."/>
            <person name="Wollenberg R.D."/>
            <person name="Larsen T.O."/>
            <person name="Sorensen J.L."/>
            <person name="Nielsen K.L."/>
            <person name="Sondergaard T.E."/>
        </authorList>
    </citation>
    <scope>NUCLEOTIDE SEQUENCE [LARGE SCALE GENOMIC DNA]</scope>
    <source>
        <strain evidence="8 9">AAU 773</strain>
    </source>
</reference>
<evidence type="ECO:0000256" key="4">
    <source>
        <dbReference type="ARBA" id="ARBA00022857"/>
    </source>
</evidence>
<dbReference type="Pfam" id="PF00743">
    <property type="entry name" value="FMO-like"/>
    <property type="match status" value="1"/>
</dbReference>
<keyword evidence="9" id="KW-1185">Reference proteome</keyword>
<dbReference type="Proteomes" id="UP001390339">
    <property type="component" value="Unassembled WGS sequence"/>
</dbReference>
<evidence type="ECO:0000256" key="6">
    <source>
        <dbReference type="SAM" id="MobiDB-lite"/>
    </source>
</evidence>
<keyword evidence="3" id="KW-0274">FAD</keyword>
<dbReference type="PRINTS" id="PR00370">
    <property type="entry name" value="FMOXYGENASE"/>
</dbReference>
<evidence type="ECO:0000256" key="2">
    <source>
        <dbReference type="ARBA" id="ARBA00022630"/>
    </source>
</evidence>
<feature type="region of interest" description="Disordered" evidence="6">
    <location>
        <begin position="473"/>
        <end position="492"/>
    </location>
</feature>
<dbReference type="PANTHER" id="PTHR23023">
    <property type="entry name" value="DIMETHYLANILINE MONOOXYGENASE"/>
    <property type="match status" value="1"/>
</dbReference>
<evidence type="ECO:0000256" key="7">
    <source>
        <dbReference type="SAM" id="Phobius"/>
    </source>
</evidence>
<dbReference type="EMBL" id="JAPCWZ010000005">
    <property type="protein sequence ID" value="KAK8862005.1"/>
    <property type="molecule type" value="Genomic_DNA"/>
</dbReference>
<keyword evidence="4" id="KW-0521">NADP</keyword>
<comment type="caution">
    <text evidence="8">The sequence shown here is derived from an EMBL/GenBank/DDBJ whole genome shotgun (WGS) entry which is preliminary data.</text>
</comment>
<proteinExistence type="inferred from homology"/>
<keyword evidence="2" id="KW-0285">Flavoprotein</keyword>
<protein>
    <submittedName>
        <fullName evidence="8">Dimethylaniline monooxygenase 3</fullName>
    </submittedName>
</protein>
<dbReference type="GO" id="GO:0004497">
    <property type="term" value="F:monooxygenase activity"/>
    <property type="evidence" value="ECO:0007669"/>
    <property type="project" value="UniProtKB-KW"/>
</dbReference>
<dbReference type="InterPro" id="IPR000960">
    <property type="entry name" value="Flavin_mOase"/>
</dbReference>
<dbReference type="InterPro" id="IPR036188">
    <property type="entry name" value="FAD/NAD-bd_sf"/>
</dbReference>
<accession>A0ABR2IF51</accession>
<sequence length="668" mass="75075">MLRVAVIGGGPGGLVTLKFLKTAHKYFGGEPVDVTLFEAGLEIGGTFVNKIYENAEMVSSKYLTAFSDYRIDEEAPSFVTPQDYVTYLNGYCKKFGLFQHIRLGTKVVKVSRGPQKQQSTNKDGGGDGYTLTVVENRNDGNKQVVEHHHFDAVAVCNGLHNKPADPRVPGLHHSGRVLHSSEVKTRRDFFQKGADDKPRIAILGAGETAMDMAHLAVTTEGVESVMMCHKNGFFVAPKKIPEPTVLGFWRGSDNPKPIDTAVASLFDTAYCHPRLQRGTMIWTYYTWCVQLLMYLATGTWYGMDQWVGEYAADRLHVDGIFLVKSVRAMPYIAPAWRQNTAWQRLRAFFCQMPLEDVGNKRIQVAPWPARVNSDGTWVFPDDTGRPEYDEVKDVEYRPTVVVCCTGYDREFPFLDDGFEPSQDQADVRGVYCADDVTVGYIGFVRPNLGAIPPLAEMQAQLWVHRLMQWAHTQHHHRREEEEEDDESEPAENNTIEQIQIQNQTQQQRRALFSHDPNAVPPHDISYQLRPRGAHDLARHKGGVDHESYAYQLALDLGAAPTFTFMVRQGGPRALWTWAMGSNFNPKFRLVGPYSSAENGREAALETMRGELFRVTSRLGGGVFFFWYSLVPFLGFGAMSLALYAWDFVRGPFVAKSKSKGAASHAHME</sequence>
<evidence type="ECO:0000313" key="8">
    <source>
        <dbReference type="EMBL" id="KAK8862005.1"/>
    </source>
</evidence>
<name>A0ABR2IF51_9PEZI</name>
<gene>
    <name evidence="8" type="ORF">PGQ11_008240</name>
</gene>
<evidence type="ECO:0000256" key="3">
    <source>
        <dbReference type="ARBA" id="ARBA00022827"/>
    </source>
</evidence>
<comment type="similarity">
    <text evidence="1">Belongs to the FMO family.</text>
</comment>
<evidence type="ECO:0000256" key="1">
    <source>
        <dbReference type="ARBA" id="ARBA00009183"/>
    </source>
</evidence>
<keyword evidence="5" id="KW-0560">Oxidoreductase</keyword>
<feature type="compositionally biased region" description="Acidic residues" evidence="6">
    <location>
        <begin position="480"/>
        <end position="489"/>
    </location>
</feature>
<feature type="transmembrane region" description="Helical" evidence="7">
    <location>
        <begin position="624"/>
        <end position="645"/>
    </location>
</feature>
<keyword evidence="7" id="KW-0472">Membrane</keyword>
<dbReference type="InterPro" id="IPR020946">
    <property type="entry name" value="Flavin_mOase-like"/>
</dbReference>
<keyword evidence="7" id="KW-1133">Transmembrane helix</keyword>